<gene>
    <name evidence="3" type="ORF">ABGV49_15620</name>
    <name evidence="2" type="ORF">BKX93_08055</name>
</gene>
<keyword evidence="5" id="KW-1185">Reference proteome</keyword>
<dbReference type="GeneID" id="68841166"/>
<dbReference type="Proteomes" id="UP001455709">
    <property type="component" value="Unassembled WGS sequence"/>
</dbReference>
<reference evidence="3 5" key="2">
    <citation type="submission" date="2024-05" db="EMBL/GenBank/DDBJ databases">
        <authorList>
            <person name="De Oliveira J.P."/>
            <person name="Noriler S.A."/>
            <person name="De Oliveira A.G."/>
            <person name="Sipoli D.S."/>
        </authorList>
    </citation>
    <scope>NUCLEOTIDE SEQUENCE [LARGE SCALE GENOMIC DNA]</scope>
    <source>
        <strain evidence="3 5">LABIM189</strain>
    </source>
</reference>
<sequence length="117" mass="12406">MMKRGAALPIALICVGSVWLLKSTALLPNTSTLLALLLFAAGVLLFALDGFNKSTLVTSPMLAYAGASVYAIDQLGLRATHFVALGMVLMGVLLLAARSDRVPERSEPPRRLPPSED</sequence>
<dbReference type="EMBL" id="CP017707">
    <property type="protein sequence ID" value="AOZ49956.1"/>
    <property type="molecule type" value="Genomic_DNA"/>
</dbReference>
<dbReference type="AlphaFoldDB" id="A0A1D9LFB4"/>
<keyword evidence="1" id="KW-1133">Transmembrane helix</keyword>
<protein>
    <recommendedName>
        <fullName evidence="6">EamA domain-containing protein</fullName>
    </recommendedName>
</protein>
<evidence type="ECO:0000313" key="4">
    <source>
        <dbReference type="Proteomes" id="UP000178776"/>
    </source>
</evidence>
<evidence type="ECO:0008006" key="6">
    <source>
        <dbReference type="Google" id="ProtNLM"/>
    </source>
</evidence>
<dbReference type="KEGG" id="cvc:BKX93_08055"/>
<feature type="transmembrane region" description="Helical" evidence="1">
    <location>
        <begin position="78"/>
        <end position="97"/>
    </location>
</feature>
<evidence type="ECO:0000313" key="3">
    <source>
        <dbReference type="EMBL" id="MEO2218488.1"/>
    </source>
</evidence>
<reference evidence="2 4" key="1">
    <citation type="submission" date="2016-10" db="EMBL/GenBank/DDBJ databases">
        <title>Chromobacterium muskegensis sp. nov., an insecticidal bacterium isolated from Sphagnum bogs.</title>
        <authorList>
            <person name="Sparks M.E."/>
            <person name="Blackburn M.B."/>
            <person name="Gundersen-Rindal D.E."/>
            <person name="Mitchell A."/>
            <person name="Farrar R."/>
            <person name="Kuhar D."/>
        </authorList>
    </citation>
    <scope>NUCLEOTIDE SEQUENCE [LARGE SCALE GENOMIC DNA]</scope>
    <source>
        <strain evidence="2 4">21-1</strain>
    </source>
</reference>
<dbReference type="Proteomes" id="UP000178776">
    <property type="component" value="Chromosome"/>
</dbReference>
<name>A0A1D9LFB4_9NEIS</name>
<keyword evidence="1" id="KW-0812">Transmembrane</keyword>
<dbReference type="EMBL" id="JBDOJC010000001">
    <property type="protein sequence ID" value="MEO2218488.1"/>
    <property type="molecule type" value="Genomic_DNA"/>
</dbReference>
<evidence type="ECO:0000313" key="2">
    <source>
        <dbReference type="EMBL" id="AOZ49956.1"/>
    </source>
</evidence>
<keyword evidence="1" id="KW-0472">Membrane</keyword>
<dbReference type="STRING" id="1108595.BKX93_08055"/>
<evidence type="ECO:0000313" key="5">
    <source>
        <dbReference type="Proteomes" id="UP001455709"/>
    </source>
</evidence>
<evidence type="ECO:0000256" key="1">
    <source>
        <dbReference type="SAM" id="Phobius"/>
    </source>
</evidence>
<organism evidence="2 4">
    <name type="scientific">Chromobacterium vaccinii</name>
    <dbReference type="NCBI Taxonomy" id="1108595"/>
    <lineage>
        <taxon>Bacteria</taxon>
        <taxon>Pseudomonadati</taxon>
        <taxon>Pseudomonadota</taxon>
        <taxon>Betaproteobacteria</taxon>
        <taxon>Neisseriales</taxon>
        <taxon>Chromobacteriaceae</taxon>
        <taxon>Chromobacterium</taxon>
    </lineage>
</organism>
<feature type="transmembrane region" description="Helical" evidence="1">
    <location>
        <begin position="30"/>
        <end position="48"/>
    </location>
</feature>
<dbReference type="RefSeq" id="WP_046157163.1">
    <property type="nucleotide sequence ID" value="NZ_CP017707.1"/>
</dbReference>
<proteinExistence type="predicted"/>
<accession>A0A1D9LFB4</accession>